<feature type="transmembrane region" description="Helical" evidence="6">
    <location>
        <begin position="361"/>
        <end position="383"/>
    </location>
</feature>
<feature type="transmembrane region" description="Helical" evidence="6">
    <location>
        <begin position="150"/>
        <end position="172"/>
    </location>
</feature>
<name>A0A1J9USA5_9BACI</name>
<feature type="transmembrane region" description="Helical" evidence="6">
    <location>
        <begin position="299"/>
        <end position="322"/>
    </location>
</feature>
<feature type="transmembrane region" description="Helical" evidence="6">
    <location>
        <begin position="178"/>
        <end position="202"/>
    </location>
</feature>
<evidence type="ECO:0000256" key="5">
    <source>
        <dbReference type="ARBA" id="ARBA00023136"/>
    </source>
</evidence>
<gene>
    <name evidence="7" type="ORF">BAU28_24275</name>
</gene>
<comment type="subcellular location">
    <subcellularLocation>
        <location evidence="1">Cell membrane</location>
        <topology evidence="1">Multi-pass membrane protein</topology>
    </subcellularLocation>
</comment>
<keyword evidence="4 6" id="KW-1133">Transmembrane helix</keyword>
<feature type="transmembrane region" description="Helical" evidence="6">
    <location>
        <begin position="90"/>
        <end position="112"/>
    </location>
</feature>
<feature type="transmembrane region" description="Helical" evidence="6">
    <location>
        <begin position="12"/>
        <end position="35"/>
    </location>
</feature>
<sequence>MPSNSSFVKGSLRNISYTFIAQGIALTISLIKALWIPKILGIEEFSYWQLFLFYSSYVGFFQFGLNDGIYLRYGGKKFEHLDKPLFRSQFWILVVSQVILAILIIIFSNIFVVDDNRLIVLIITSMCMFFTGTSAFFWFVFQSTNKIKEYALSVVVEKFTFLIIVLILLVMRKGNFEYFVLADLVSRICGLIFCIVIGKELIVGQISSWKIAISEMISNVSVGMKLMFANIASMLIIGVGRFVVDYRWGINAFGEFSLSLSIVSMILLFINAVSIVLFPALRRVGEDRLSETYSLIRTILITLLCGFLIFYIPIQYILTAWLPEYSRSLKYLAILFPICVFDGKMQMLVSTYLKVLRKEGILLKINIIALLCSLLVCSIAVVISDNLNLVIVSLVVVVIARCVLAELYLSSKLNLSIMKNLIGEILLMVAFMMSSWYLEGILSLFIYLTAYLVFIYFNKYDLKHSLRLIGKVSSK</sequence>
<feature type="transmembrane region" description="Helical" evidence="6">
    <location>
        <begin position="389"/>
        <end position="409"/>
    </location>
</feature>
<evidence type="ECO:0000256" key="3">
    <source>
        <dbReference type="ARBA" id="ARBA00022692"/>
    </source>
</evidence>
<proteinExistence type="predicted"/>
<evidence type="ECO:0000256" key="2">
    <source>
        <dbReference type="ARBA" id="ARBA00022475"/>
    </source>
</evidence>
<dbReference type="Pfam" id="PF01943">
    <property type="entry name" value="Polysacc_synt"/>
    <property type="match status" value="1"/>
</dbReference>
<dbReference type="AlphaFoldDB" id="A0A1J9USA5"/>
<dbReference type="EMBL" id="MAOI01000031">
    <property type="protein sequence ID" value="OJD81704.1"/>
    <property type="molecule type" value="Genomic_DNA"/>
</dbReference>
<dbReference type="GeneID" id="87590801"/>
<evidence type="ECO:0000313" key="8">
    <source>
        <dbReference type="Proteomes" id="UP000182788"/>
    </source>
</evidence>
<feature type="transmembrane region" description="Helical" evidence="6">
    <location>
        <begin position="256"/>
        <end position="278"/>
    </location>
</feature>
<keyword evidence="3 6" id="KW-0812">Transmembrane</keyword>
<dbReference type="PANTHER" id="PTHR30250:SF11">
    <property type="entry name" value="O-ANTIGEN TRANSPORTER-RELATED"/>
    <property type="match status" value="1"/>
</dbReference>
<dbReference type="RefSeq" id="WP_071717927.1">
    <property type="nucleotide sequence ID" value="NZ_CBCSHB010000003.1"/>
</dbReference>
<evidence type="ECO:0000256" key="4">
    <source>
        <dbReference type="ARBA" id="ARBA00022989"/>
    </source>
</evidence>
<accession>A0A1J9USA5</accession>
<organism evidence="7 8">
    <name type="scientific">Bacillus paramycoides</name>
    <dbReference type="NCBI Taxonomy" id="2026194"/>
    <lineage>
        <taxon>Bacteria</taxon>
        <taxon>Bacillati</taxon>
        <taxon>Bacillota</taxon>
        <taxon>Bacilli</taxon>
        <taxon>Bacillales</taxon>
        <taxon>Bacillaceae</taxon>
        <taxon>Bacillus</taxon>
        <taxon>Bacillus cereus group</taxon>
    </lineage>
</organism>
<keyword evidence="2" id="KW-1003">Cell membrane</keyword>
<feature type="transmembrane region" description="Helical" evidence="6">
    <location>
        <begin position="222"/>
        <end position="244"/>
    </location>
</feature>
<feature type="transmembrane region" description="Helical" evidence="6">
    <location>
        <begin position="328"/>
        <end position="349"/>
    </location>
</feature>
<comment type="caution">
    <text evidence="7">The sequence shown here is derived from an EMBL/GenBank/DDBJ whole genome shotgun (WGS) entry which is preliminary data.</text>
</comment>
<feature type="transmembrane region" description="Helical" evidence="6">
    <location>
        <begin position="47"/>
        <end position="69"/>
    </location>
</feature>
<evidence type="ECO:0000256" key="1">
    <source>
        <dbReference type="ARBA" id="ARBA00004651"/>
    </source>
</evidence>
<protein>
    <recommendedName>
        <fullName evidence="9">Flippase</fullName>
    </recommendedName>
</protein>
<evidence type="ECO:0000313" key="7">
    <source>
        <dbReference type="EMBL" id="OJD81704.1"/>
    </source>
</evidence>
<dbReference type="InterPro" id="IPR002797">
    <property type="entry name" value="Polysacc_synth"/>
</dbReference>
<keyword evidence="5 6" id="KW-0472">Membrane</keyword>
<dbReference type="InterPro" id="IPR050833">
    <property type="entry name" value="Poly_Biosynth_Transport"/>
</dbReference>
<dbReference type="PANTHER" id="PTHR30250">
    <property type="entry name" value="PST FAMILY PREDICTED COLANIC ACID TRANSPORTER"/>
    <property type="match status" value="1"/>
</dbReference>
<dbReference type="GO" id="GO:0005886">
    <property type="term" value="C:plasma membrane"/>
    <property type="evidence" value="ECO:0007669"/>
    <property type="project" value="UniProtKB-SubCell"/>
</dbReference>
<feature type="transmembrane region" description="Helical" evidence="6">
    <location>
        <begin position="444"/>
        <end position="462"/>
    </location>
</feature>
<reference evidence="7 8" key="1">
    <citation type="submission" date="2016-06" db="EMBL/GenBank/DDBJ databases">
        <title>First insights into the genetic diversity and population structure of in the Bacillus cereus group bacteria from diverse marine environments.</title>
        <authorList>
            <person name="Liu Y."/>
            <person name="Lai Q."/>
            <person name="Shao Z."/>
        </authorList>
    </citation>
    <scope>NUCLEOTIDE SEQUENCE [LARGE SCALE GENOMIC DNA]</scope>
    <source>
        <strain evidence="7 8">NH24A2</strain>
    </source>
</reference>
<feature type="transmembrane region" description="Helical" evidence="6">
    <location>
        <begin position="118"/>
        <end position="141"/>
    </location>
</feature>
<evidence type="ECO:0008006" key="9">
    <source>
        <dbReference type="Google" id="ProtNLM"/>
    </source>
</evidence>
<dbReference type="Proteomes" id="UP000182788">
    <property type="component" value="Unassembled WGS sequence"/>
</dbReference>
<evidence type="ECO:0000256" key="6">
    <source>
        <dbReference type="SAM" id="Phobius"/>
    </source>
</evidence>